<protein>
    <submittedName>
        <fullName evidence="2">Choice-of-anchor L domain-containing protein</fullName>
    </submittedName>
</protein>
<dbReference type="Gene3D" id="2.60.40.10">
    <property type="entry name" value="Immunoglobulins"/>
    <property type="match status" value="1"/>
</dbReference>
<dbReference type="RefSeq" id="WP_290364636.1">
    <property type="nucleotide sequence ID" value="NZ_JAUFQU010000001.1"/>
</dbReference>
<dbReference type="Pfam" id="PF00041">
    <property type="entry name" value="fn3"/>
    <property type="match status" value="1"/>
</dbReference>
<evidence type="ECO:0000313" key="3">
    <source>
        <dbReference type="Proteomes" id="UP001242368"/>
    </source>
</evidence>
<dbReference type="Pfam" id="PF13585">
    <property type="entry name" value="CHU_C"/>
    <property type="match status" value="1"/>
</dbReference>
<dbReference type="SUPFAM" id="SSF49265">
    <property type="entry name" value="Fibronectin type III"/>
    <property type="match status" value="1"/>
</dbReference>
<dbReference type="InterPro" id="IPR003961">
    <property type="entry name" value="FN3_dom"/>
</dbReference>
<dbReference type="InterPro" id="IPR049804">
    <property type="entry name" value="Choice_anch_L"/>
</dbReference>
<gene>
    <name evidence="2" type="ORF">QW060_16910</name>
</gene>
<proteinExistence type="predicted"/>
<dbReference type="PROSITE" id="PS50853">
    <property type="entry name" value="FN3"/>
    <property type="match status" value="1"/>
</dbReference>
<accession>A0ABT8CWE3</accession>
<feature type="domain" description="Fibronectin type-III" evidence="1">
    <location>
        <begin position="230"/>
        <end position="323"/>
    </location>
</feature>
<dbReference type="InterPro" id="IPR036116">
    <property type="entry name" value="FN3_sf"/>
</dbReference>
<organism evidence="2 3">
    <name type="scientific">Paenimyroides ceti</name>
    <dbReference type="NCBI Taxonomy" id="395087"/>
    <lineage>
        <taxon>Bacteria</taxon>
        <taxon>Pseudomonadati</taxon>
        <taxon>Bacteroidota</taxon>
        <taxon>Flavobacteriia</taxon>
        <taxon>Flavobacteriales</taxon>
        <taxon>Flavobacteriaceae</taxon>
        <taxon>Paenimyroides</taxon>
    </lineage>
</organism>
<comment type="caution">
    <text evidence="2">The sequence shown here is derived from an EMBL/GenBank/DDBJ whole genome shotgun (WGS) entry which is preliminary data.</text>
</comment>
<dbReference type="NCBIfam" id="NF038133">
    <property type="entry name" value="choice_anch_L"/>
    <property type="match status" value="1"/>
</dbReference>
<dbReference type="InterPro" id="IPR013783">
    <property type="entry name" value="Ig-like_fold"/>
</dbReference>
<keyword evidence="3" id="KW-1185">Reference proteome</keyword>
<dbReference type="EMBL" id="JAUFQU010000001">
    <property type="protein sequence ID" value="MDN3708785.1"/>
    <property type="molecule type" value="Genomic_DNA"/>
</dbReference>
<dbReference type="CDD" id="cd00063">
    <property type="entry name" value="FN3"/>
    <property type="match status" value="1"/>
</dbReference>
<sequence>MKKITLLFLFIALSSFAFVPKIIHLINEKRPHLETEKIAQQNVSKKMYDILAVNDIYTEDFEGTHGWEFLNGTQTNKWSVGTAVNNGGTKSLYISDNNGVSNNYNVSAASVTQAFKLITLPSNTVDVEIQFDWRSVGETGLYDYFRVWVVPEAYVPTPGTQITNGGGRVRVGGDFYQGSVFTTNSSIVNLSALAGQNIKLVFEWRNDGILGTQPPAAIDNILVKRVVCSAPTGITVSGQTTDSAVLTWTAPTGSSVTGYDYYISPVNTVTPGTTPTGNTTNTTVTVGNLAQAVTYYFWVRTNCGAVDGTSVWQGPMAVNALISNDNCPDAITVPVNDGIECVETVPGTVIGATPSATGTVCAGTPANDVWFEFTAEAPTHMIRLLNMSITYATTYIVVYQGEDCTTAMANIGCVTGQALTLNNLAIGQIYKIRIYTSSFYNTLNFDVCVTTPTPPIKVDDTQYTVPELVTDVLIDNDCANISNITWSTGTNFGTVNGIGYFEQNGSSFPFGDGIILSTGNFASAPGPKGLGVQGAGGSVWGGDTDLTNVLTQQGITGPLLNATKLEFDFVAITNQISFNFIFASEEYGTFQCNYSDAFAFLLTDLATNTTTNLAVVPNTNIPVSVTTIRNNAYNGGCASVNPEYFAEYYNGTNSASMNAPINFRGYTVPLIAQSQVVPGQTYHIKLVIADFGGSGFPDSSYDSAVFLEGGSFDLGSVNIGDNRLIDEGTALCYGESVLLDSQLNPDNYTIEWFKNGVLIPGANGTILEVNESGEYKIEATFIGSTCAINDSIIIEIYPELTVTVPDNIEICIFRNQIPMVDLTVNEDQLLSQFGDTSQLIVGYYENIEDAEDVEEQIVSPENYQPIQLPQQIFVRVEDDLGCYKIVSFRIIRKPIIDLKKPDDIITCVYNEVASIVDLTSIEAAIISDINNNNVTITYYESESEAINEVSPISGATAYQPYNLPQTIYISLIDNETGCQSVSSFQIIASEELMPFEADDIVSCTNYVLPELPQGQFYSSEEFGKGELYESGKIFSLGKYTVFINIKNEDNCVFSSSYSVEVINCSVPKGISPNGDGLNDSFDLTYYHPLAVAIYNRDGREVYSYGNGYTNQWYGQSKNGKELPDGTYYYKITTTTEVLTGYVQIAREIK</sequence>
<dbReference type="Gene3D" id="2.60.40.4070">
    <property type="match status" value="1"/>
</dbReference>
<dbReference type="Proteomes" id="UP001242368">
    <property type="component" value="Unassembled WGS sequence"/>
</dbReference>
<evidence type="ECO:0000313" key="2">
    <source>
        <dbReference type="EMBL" id="MDN3708785.1"/>
    </source>
</evidence>
<reference evidence="3" key="1">
    <citation type="journal article" date="2019" name="Int. J. Syst. Evol. Microbiol.">
        <title>The Global Catalogue of Microorganisms (GCM) 10K type strain sequencing project: providing services to taxonomists for standard genome sequencing and annotation.</title>
        <authorList>
            <consortium name="The Broad Institute Genomics Platform"/>
            <consortium name="The Broad Institute Genome Sequencing Center for Infectious Disease"/>
            <person name="Wu L."/>
            <person name="Ma J."/>
        </authorList>
    </citation>
    <scope>NUCLEOTIDE SEQUENCE [LARGE SCALE GENOMIC DNA]</scope>
    <source>
        <strain evidence="3">CECT 7184</strain>
    </source>
</reference>
<dbReference type="SMART" id="SM00060">
    <property type="entry name" value="FN3"/>
    <property type="match status" value="1"/>
</dbReference>
<evidence type="ECO:0000259" key="1">
    <source>
        <dbReference type="PROSITE" id="PS50853"/>
    </source>
</evidence>
<name>A0ABT8CWE3_9FLAO</name>